<dbReference type="CDD" id="cd01647">
    <property type="entry name" value="RT_LTR"/>
    <property type="match status" value="1"/>
</dbReference>
<gene>
    <name evidence="2" type="ORF">CB5_LOCUS16775</name>
</gene>
<dbReference type="InterPro" id="IPR000477">
    <property type="entry name" value="RT_dom"/>
</dbReference>
<evidence type="ECO:0000313" key="2">
    <source>
        <dbReference type="EMBL" id="CAD1833564.1"/>
    </source>
</evidence>
<dbReference type="PANTHER" id="PTHR24559">
    <property type="entry name" value="TRANSPOSON TY3-I GAG-POL POLYPROTEIN"/>
    <property type="match status" value="1"/>
</dbReference>
<dbReference type="InterPro" id="IPR043128">
    <property type="entry name" value="Rev_trsase/Diguanyl_cyclase"/>
</dbReference>
<dbReference type="AlphaFoldDB" id="A0A6V7PRR0"/>
<dbReference type="InterPro" id="IPR043502">
    <property type="entry name" value="DNA/RNA_pol_sf"/>
</dbReference>
<dbReference type="EMBL" id="LR862151">
    <property type="protein sequence ID" value="CAD1833564.1"/>
    <property type="molecule type" value="Genomic_DNA"/>
</dbReference>
<proteinExistence type="predicted"/>
<feature type="domain" description="Reverse transcriptase" evidence="1">
    <location>
        <begin position="85"/>
        <end position="181"/>
    </location>
</feature>
<dbReference type="PANTHER" id="PTHR24559:SF436">
    <property type="entry name" value="RNA-DIRECTED DNA POLYMERASE HOMOLOG"/>
    <property type="match status" value="1"/>
</dbReference>
<organism evidence="2">
    <name type="scientific">Ananas comosus var. bracteatus</name>
    <name type="common">red pineapple</name>
    <dbReference type="NCBI Taxonomy" id="296719"/>
    <lineage>
        <taxon>Eukaryota</taxon>
        <taxon>Viridiplantae</taxon>
        <taxon>Streptophyta</taxon>
        <taxon>Embryophyta</taxon>
        <taxon>Tracheophyta</taxon>
        <taxon>Spermatophyta</taxon>
        <taxon>Magnoliopsida</taxon>
        <taxon>Liliopsida</taxon>
        <taxon>Poales</taxon>
        <taxon>Bromeliaceae</taxon>
        <taxon>Bromelioideae</taxon>
        <taxon>Ananas</taxon>
    </lineage>
</organism>
<dbReference type="SUPFAM" id="SSF56672">
    <property type="entry name" value="DNA/RNA polymerases"/>
    <property type="match status" value="1"/>
</dbReference>
<dbReference type="Pfam" id="PF00078">
    <property type="entry name" value="RVT_1"/>
    <property type="match status" value="1"/>
</dbReference>
<dbReference type="Gene3D" id="3.10.10.10">
    <property type="entry name" value="HIV Type 1 Reverse Transcriptase, subunit A, domain 1"/>
    <property type="match status" value="1"/>
</dbReference>
<sequence>MTYLAVIHKVSDEGLEEEGLLMEIEVVLADFQDVMPKELTEQLLPRLEVDHAIKLELGAKSPVKVPCILAPPKLEELQRQLKELFDAAKYFTKFDLRSGYYQVQIAKGDEEKTTCVMRYGAYEFLVMSFGLTNKPATFCMLINKLFHPYLYRFVVVYLDDIVLYGNTLEEHNEHLRIVFQVL</sequence>
<dbReference type="InterPro" id="IPR053134">
    <property type="entry name" value="RNA-dir_DNA_polymerase"/>
</dbReference>
<dbReference type="Gene3D" id="3.30.70.270">
    <property type="match status" value="1"/>
</dbReference>
<accession>A0A6V7PRR0</accession>
<reference evidence="2" key="1">
    <citation type="submission" date="2020-07" db="EMBL/GenBank/DDBJ databases">
        <authorList>
            <person name="Lin J."/>
        </authorList>
    </citation>
    <scope>NUCLEOTIDE SEQUENCE</scope>
</reference>
<protein>
    <recommendedName>
        <fullName evidence="1">Reverse transcriptase domain-containing protein</fullName>
    </recommendedName>
</protein>
<name>A0A6V7PRR0_ANACO</name>
<evidence type="ECO:0000259" key="1">
    <source>
        <dbReference type="Pfam" id="PF00078"/>
    </source>
</evidence>